<evidence type="ECO:0000313" key="3">
    <source>
        <dbReference type="Proteomes" id="UP001164746"/>
    </source>
</evidence>
<evidence type="ECO:0000313" key="2">
    <source>
        <dbReference type="EMBL" id="WAR28914.1"/>
    </source>
</evidence>
<gene>
    <name evidence="2" type="ORF">MAR_014618</name>
</gene>
<name>A0ABY7G6C6_MYAAR</name>
<dbReference type="EMBL" id="CP111026">
    <property type="protein sequence ID" value="WAR28914.1"/>
    <property type="molecule type" value="Genomic_DNA"/>
</dbReference>
<keyword evidence="3" id="KW-1185">Reference proteome</keyword>
<feature type="compositionally biased region" description="Polar residues" evidence="1">
    <location>
        <begin position="351"/>
        <end position="373"/>
    </location>
</feature>
<evidence type="ECO:0000256" key="1">
    <source>
        <dbReference type="SAM" id="MobiDB-lite"/>
    </source>
</evidence>
<dbReference type="Proteomes" id="UP001164746">
    <property type="component" value="Chromosome 15"/>
</dbReference>
<proteinExistence type="predicted"/>
<reference evidence="2" key="1">
    <citation type="submission" date="2022-11" db="EMBL/GenBank/DDBJ databases">
        <title>Centuries of genome instability and evolution in soft-shell clam transmissible cancer (bioRxiv).</title>
        <authorList>
            <person name="Hart S.F.M."/>
            <person name="Yonemitsu M.A."/>
            <person name="Giersch R.M."/>
            <person name="Beal B.F."/>
            <person name="Arriagada G."/>
            <person name="Davis B.W."/>
            <person name="Ostrander E.A."/>
            <person name="Goff S.P."/>
            <person name="Metzger M.J."/>
        </authorList>
    </citation>
    <scope>NUCLEOTIDE SEQUENCE</scope>
    <source>
        <strain evidence="2">MELC-2E11</strain>
        <tissue evidence="2">Siphon/mantle</tissue>
    </source>
</reference>
<sequence length="398" mass="45389">MPYPGNLIVRNVMKTVQKVAFCFNYSAKRLLRYLNALENDAENREAMERRTKLQSLCETRWAARSNALHTFRCSVTTVVNTLEDISLKHGDTKAGPFKLAITQFGFIASLVCDEFILAQLVPLSQMIQNKKNVTWWRQQRKRKSKITRALQDGPEAPREGTDYCSSHLEAERCLMSRVIKLTLKAMEVYCERVEHYYAQLNQLWAEFQDSVNIDLIQLNYSDLCSHENKVKTVLIRSNTALSDFNTYLIRTCSEEKAAKAKAVFAHQEAALRKQRAQLDEQQLIAQAATARQKADVETELLLIHEQKEVAAAVAEANTFGMHSCSPTPSMTRHAPVAHPMDRVLDFVNQNTEVSPPSSLHEQQLNDQSSQPIQLSHHRSLDMNHSPALESRDSNRNEY</sequence>
<accession>A0ABY7G6C6</accession>
<feature type="compositionally biased region" description="Basic and acidic residues" evidence="1">
    <location>
        <begin position="389"/>
        <end position="398"/>
    </location>
</feature>
<feature type="region of interest" description="Disordered" evidence="1">
    <location>
        <begin position="351"/>
        <end position="398"/>
    </location>
</feature>
<organism evidence="2 3">
    <name type="scientific">Mya arenaria</name>
    <name type="common">Soft-shell clam</name>
    <dbReference type="NCBI Taxonomy" id="6604"/>
    <lineage>
        <taxon>Eukaryota</taxon>
        <taxon>Metazoa</taxon>
        <taxon>Spiralia</taxon>
        <taxon>Lophotrochozoa</taxon>
        <taxon>Mollusca</taxon>
        <taxon>Bivalvia</taxon>
        <taxon>Autobranchia</taxon>
        <taxon>Heteroconchia</taxon>
        <taxon>Euheterodonta</taxon>
        <taxon>Imparidentia</taxon>
        <taxon>Neoheterodontei</taxon>
        <taxon>Myida</taxon>
        <taxon>Myoidea</taxon>
        <taxon>Myidae</taxon>
        <taxon>Mya</taxon>
    </lineage>
</organism>
<protein>
    <submittedName>
        <fullName evidence="2">Uncharacterized protein</fullName>
    </submittedName>
</protein>